<evidence type="ECO:0000313" key="7">
    <source>
        <dbReference type="Proteomes" id="UP000194903"/>
    </source>
</evidence>
<reference evidence="6 7" key="1">
    <citation type="submission" date="2017-05" db="EMBL/GenBank/DDBJ databases">
        <title>Butyricicoccus porcorum sp. nov. a butyrate-producing bacterium from the swine intestinal tract.</title>
        <authorList>
            <person name="Trachsel J."/>
            <person name="Humphrey S."/>
            <person name="Allen H.K."/>
        </authorList>
    </citation>
    <scope>NUCLEOTIDE SEQUENCE [LARGE SCALE GENOMIC DNA]</scope>
    <source>
        <strain evidence="6">BB10</strain>
    </source>
</reference>
<accession>A0A252F0Y6</accession>
<dbReference type="AlphaFoldDB" id="A0A252F0Y6"/>
<feature type="domain" description="4Fe-4S ferredoxin-type" evidence="5">
    <location>
        <begin position="1"/>
        <end position="28"/>
    </location>
</feature>
<dbReference type="InterPro" id="IPR017896">
    <property type="entry name" value="4Fe4S_Fe-S-bd"/>
</dbReference>
<evidence type="ECO:0000256" key="1">
    <source>
        <dbReference type="ARBA" id="ARBA00022485"/>
    </source>
</evidence>
<name>A0A252F0Y6_9FIRM</name>
<keyword evidence="3" id="KW-0408">Iron</keyword>
<feature type="domain" description="4Fe-4S ferredoxin-type" evidence="5">
    <location>
        <begin position="29"/>
        <end position="56"/>
    </location>
</feature>
<dbReference type="EMBL" id="NHOC01000018">
    <property type="protein sequence ID" value="OUM19473.1"/>
    <property type="molecule type" value="Genomic_DNA"/>
</dbReference>
<keyword evidence="2" id="KW-0479">Metal-binding</keyword>
<organism evidence="6 7">
    <name type="scientific">Butyricicoccus porcorum</name>
    <dbReference type="NCBI Taxonomy" id="1945634"/>
    <lineage>
        <taxon>Bacteria</taxon>
        <taxon>Bacillati</taxon>
        <taxon>Bacillota</taxon>
        <taxon>Clostridia</taxon>
        <taxon>Eubacteriales</taxon>
        <taxon>Butyricicoccaceae</taxon>
        <taxon>Butyricicoccus</taxon>
    </lineage>
</organism>
<evidence type="ECO:0000256" key="2">
    <source>
        <dbReference type="ARBA" id="ARBA00022723"/>
    </source>
</evidence>
<dbReference type="InterPro" id="IPR050294">
    <property type="entry name" value="RnfB_subfamily"/>
</dbReference>
<proteinExistence type="predicted"/>
<dbReference type="PANTHER" id="PTHR42859:SF2">
    <property type="entry name" value="FERREDOXIN"/>
    <property type="match status" value="1"/>
</dbReference>
<dbReference type="SUPFAM" id="SSF54862">
    <property type="entry name" value="4Fe-4S ferredoxins"/>
    <property type="match status" value="1"/>
</dbReference>
<dbReference type="OrthoDB" id="9803397at2"/>
<gene>
    <name evidence="6" type="ORF">CBW42_13005</name>
</gene>
<keyword evidence="4" id="KW-0411">Iron-sulfur</keyword>
<dbReference type="PROSITE" id="PS00198">
    <property type="entry name" value="4FE4S_FER_1"/>
    <property type="match status" value="2"/>
</dbReference>
<dbReference type="GO" id="GO:0046872">
    <property type="term" value="F:metal ion binding"/>
    <property type="evidence" value="ECO:0007669"/>
    <property type="project" value="UniProtKB-KW"/>
</dbReference>
<dbReference type="PANTHER" id="PTHR42859">
    <property type="entry name" value="OXIDOREDUCTASE"/>
    <property type="match status" value="1"/>
</dbReference>
<dbReference type="Proteomes" id="UP000194903">
    <property type="component" value="Unassembled WGS sequence"/>
</dbReference>
<dbReference type="GO" id="GO:0051539">
    <property type="term" value="F:4 iron, 4 sulfur cluster binding"/>
    <property type="evidence" value="ECO:0007669"/>
    <property type="project" value="UniProtKB-KW"/>
</dbReference>
<sequence length="56" mass="5322">MAYQIGDACISCGSCAGECPVGAISQGDSSYVIDAGACIDCGSCAGNCPVGAISQA</sequence>
<dbReference type="Pfam" id="PF13187">
    <property type="entry name" value="Fer4_9"/>
    <property type="match status" value="1"/>
</dbReference>
<protein>
    <submittedName>
        <fullName evidence="6">Ferredoxin</fullName>
    </submittedName>
</protein>
<dbReference type="Gene3D" id="3.30.70.20">
    <property type="match status" value="1"/>
</dbReference>
<evidence type="ECO:0000256" key="3">
    <source>
        <dbReference type="ARBA" id="ARBA00023004"/>
    </source>
</evidence>
<evidence type="ECO:0000256" key="4">
    <source>
        <dbReference type="ARBA" id="ARBA00023014"/>
    </source>
</evidence>
<dbReference type="PROSITE" id="PS51379">
    <property type="entry name" value="4FE4S_FER_2"/>
    <property type="match status" value="2"/>
</dbReference>
<evidence type="ECO:0000259" key="5">
    <source>
        <dbReference type="PROSITE" id="PS51379"/>
    </source>
</evidence>
<evidence type="ECO:0000313" key="6">
    <source>
        <dbReference type="EMBL" id="OUM19473.1"/>
    </source>
</evidence>
<dbReference type="RefSeq" id="WP_087022359.1">
    <property type="nucleotide sequence ID" value="NZ_CP178353.1"/>
</dbReference>
<keyword evidence="7" id="KW-1185">Reference proteome</keyword>
<dbReference type="InterPro" id="IPR017900">
    <property type="entry name" value="4Fe4S_Fe_S_CS"/>
</dbReference>
<keyword evidence="1" id="KW-0004">4Fe-4S</keyword>
<comment type="caution">
    <text evidence="6">The sequence shown here is derived from an EMBL/GenBank/DDBJ whole genome shotgun (WGS) entry which is preliminary data.</text>
</comment>